<reference evidence="3" key="1">
    <citation type="journal article" date="2019" name="Sci. Rep.">
        <title>Draft genome of Tanacetum cinerariifolium, the natural source of mosquito coil.</title>
        <authorList>
            <person name="Yamashiro T."/>
            <person name="Shiraishi A."/>
            <person name="Satake H."/>
            <person name="Nakayama K."/>
        </authorList>
    </citation>
    <scope>NUCLEOTIDE SEQUENCE</scope>
</reference>
<dbReference type="PANTHER" id="PTHR45835">
    <property type="entry name" value="YALI0A06105P"/>
    <property type="match status" value="1"/>
</dbReference>
<keyword evidence="3" id="KW-0808">Transferase</keyword>
<dbReference type="Gene3D" id="3.30.420.10">
    <property type="entry name" value="Ribonuclease H-like superfamily/Ribonuclease H"/>
    <property type="match status" value="1"/>
</dbReference>
<sequence length="608" mass="70118">MNTAYHPQTFGQSERTNQILEDMLRACVIDFKKGWDRNLPLVKFSYNNSYHTSIKAAPFEALYGHKCRFPVCWAEVGDTQLTGSDIVHETTKKIIQIKKRIQATCDRQKSYTDRRRKPLEFQVVDKVVLKVKPWKGVIYQLSRVYSTFYVSNLRKCFFDEPLAILLDEIQIDDKLHFIKEPVEIMDQEVKRLKQSCIPIVKVRWNSIRGPELFGNAKTECKKKQFDDLKKKLAKNNEAKMVLYNALPKKEYERIFMYKTAKDIWQSFLIKHQEEYIDTGFARFNTIITSLKALDEVMEKDSEIYRGKKERVKSIALKAKKKSSNDETSTSESDDKEYAMAIRNFKSDNASSLDNDTMQAEYDSLCEIILEIINNNKNLKTKRDLLEKEVLELNRKIKKLKRSKEIDIACKSCQELKSENAKLKETQVKTKLMGFVGSSVEKATEVSTIKAHGSTILRFVNHMSGEKLTEHVFSPPMCSRLNFAITRKKLIHNRIDEAKKPSLKPSLKSGIECSSCRTLYTRDCYCSKGNVEDKILVPKPPKNYARCGHPVDGPYCQGCALLRKILEEDLVTHFQDYQNTSESSDDCTNVVNAPREPFCNTPNMARSGI</sequence>
<dbReference type="EMBL" id="BKCJ010000110">
    <property type="protein sequence ID" value="GEU29901.1"/>
    <property type="molecule type" value="Genomic_DNA"/>
</dbReference>
<organism evidence="3">
    <name type="scientific">Tanacetum cinerariifolium</name>
    <name type="common">Dalmatian daisy</name>
    <name type="synonym">Chrysanthemum cinerariifolium</name>
    <dbReference type="NCBI Taxonomy" id="118510"/>
    <lineage>
        <taxon>Eukaryota</taxon>
        <taxon>Viridiplantae</taxon>
        <taxon>Streptophyta</taxon>
        <taxon>Embryophyta</taxon>
        <taxon>Tracheophyta</taxon>
        <taxon>Spermatophyta</taxon>
        <taxon>Magnoliopsida</taxon>
        <taxon>eudicotyledons</taxon>
        <taxon>Gunneridae</taxon>
        <taxon>Pentapetalae</taxon>
        <taxon>asterids</taxon>
        <taxon>campanulids</taxon>
        <taxon>Asterales</taxon>
        <taxon>Asteraceae</taxon>
        <taxon>Asteroideae</taxon>
        <taxon>Anthemideae</taxon>
        <taxon>Anthemidinae</taxon>
        <taxon>Tanacetum</taxon>
    </lineage>
</organism>
<keyword evidence="3" id="KW-0548">Nucleotidyltransferase</keyword>
<evidence type="ECO:0000313" key="3">
    <source>
        <dbReference type="EMBL" id="GEU29901.1"/>
    </source>
</evidence>
<dbReference type="InterPro" id="IPR012337">
    <property type="entry name" value="RNaseH-like_sf"/>
</dbReference>
<keyword evidence="3" id="KW-0695">RNA-directed DNA polymerase</keyword>
<feature type="coiled-coil region" evidence="1">
    <location>
        <begin position="368"/>
        <end position="425"/>
    </location>
</feature>
<dbReference type="InterPro" id="IPR001584">
    <property type="entry name" value="Integrase_cat-core"/>
</dbReference>
<name>A0A699GKP3_TANCI</name>
<protein>
    <submittedName>
        <fullName evidence="3">Putative reverse transcriptase domain-containing protein</fullName>
    </submittedName>
</protein>
<dbReference type="AlphaFoldDB" id="A0A699GKP3"/>
<dbReference type="GO" id="GO:0003676">
    <property type="term" value="F:nucleic acid binding"/>
    <property type="evidence" value="ECO:0007669"/>
    <property type="project" value="InterPro"/>
</dbReference>
<evidence type="ECO:0000256" key="1">
    <source>
        <dbReference type="SAM" id="Coils"/>
    </source>
</evidence>
<gene>
    <name evidence="3" type="ORF">Tci_001879</name>
</gene>
<dbReference type="SUPFAM" id="SSF53098">
    <property type="entry name" value="Ribonuclease H-like"/>
    <property type="match status" value="1"/>
</dbReference>
<dbReference type="PANTHER" id="PTHR45835:SF103">
    <property type="entry name" value="RNA-DIRECTED DNA POLYMERASE"/>
    <property type="match status" value="1"/>
</dbReference>
<comment type="caution">
    <text evidence="3">The sequence shown here is derived from an EMBL/GenBank/DDBJ whole genome shotgun (WGS) entry which is preliminary data.</text>
</comment>
<dbReference type="PROSITE" id="PS50994">
    <property type="entry name" value="INTEGRASE"/>
    <property type="match status" value="1"/>
</dbReference>
<dbReference type="GO" id="GO:0015074">
    <property type="term" value="P:DNA integration"/>
    <property type="evidence" value="ECO:0007669"/>
    <property type="project" value="InterPro"/>
</dbReference>
<feature type="domain" description="Integrase catalytic" evidence="2">
    <location>
        <begin position="1"/>
        <end position="66"/>
    </location>
</feature>
<evidence type="ECO:0000259" key="2">
    <source>
        <dbReference type="PROSITE" id="PS50994"/>
    </source>
</evidence>
<dbReference type="GO" id="GO:0003964">
    <property type="term" value="F:RNA-directed DNA polymerase activity"/>
    <property type="evidence" value="ECO:0007669"/>
    <property type="project" value="UniProtKB-KW"/>
</dbReference>
<dbReference type="InterPro" id="IPR036397">
    <property type="entry name" value="RNaseH_sf"/>
</dbReference>
<proteinExistence type="predicted"/>
<keyword evidence="1" id="KW-0175">Coiled coil</keyword>
<accession>A0A699GKP3</accession>